<dbReference type="Pfam" id="PF04149">
    <property type="entry name" value="DUF397"/>
    <property type="match status" value="2"/>
</dbReference>
<feature type="domain" description="DUF397" evidence="1">
    <location>
        <begin position="10"/>
        <end position="28"/>
    </location>
</feature>
<dbReference type="RefSeq" id="WP_344291595.1">
    <property type="nucleotide sequence ID" value="NZ_BAAAPF010000156.1"/>
</dbReference>
<feature type="domain" description="DUF397" evidence="1">
    <location>
        <begin position="29"/>
        <end position="85"/>
    </location>
</feature>
<name>A0ABN2YXT7_9ACTN</name>
<reference evidence="2 3" key="1">
    <citation type="journal article" date="2019" name="Int. J. Syst. Evol. Microbiol.">
        <title>The Global Catalogue of Microorganisms (GCM) 10K type strain sequencing project: providing services to taxonomists for standard genome sequencing and annotation.</title>
        <authorList>
            <consortium name="The Broad Institute Genomics Platform"/>
            <consortium name="The Broad Institute Genome Sequencing Center for Infectious Disease"/>
            <person name="Wu L."/>
            <person name="Ma J."/>
        </authorList>
    </citation>
    <scope>NUCLEOTIDE SEQUENCE [LARGE SCALE GENOMIC DNA]</scope>
    <source>
        <strain evidence="2 3">JCM 15481</strain>
    </source>
</reference>
<sequence length="88" mass="9504">MSDTHSPRPLRWTKSTYSGGNGGECIEVAWVKSTYSGGDGGQCIEWAPEHAAATGEFLIRDSKDPDGPHLTLTREAFAGLVEFAKRHG</sequence>
<evidence type="ECO:0000259" key="1">
    <source>
        <dbReference type="Pfam" id="PF04149"/>
    </source>
</evidence>
<gene>
    <name evidence="2" type="ORF">GCM10009802_42440</name>
</gene>
<evidence type="ECO:0000313" key="3">
    <source>
        <dbReference type="Proteomes" id="UP001500443"/>
    </source>
</evidence>
<accession>A0ABN2YXT7</accession>
<comment type="caution">
    <text evidence="2">The sequence shown here is derived from an EMBL/GenBank/DDBJ whole genome shotgun (WGS) entry which is preliminary data.</text>
</comment>
<dbReference type="InterPro" id="IPR007278">
    <property type="entry name" value="DUF397"/>
</dbReference>
<protein>
    <submittedName>
        <fullName evidence="2">DUF397 domain-containing protein</fullName>
    </submittedName>
</protein>
<dbReference type="Proteomes" id="UP001500443">
    <property type="component" value="Unassembled WGS sequence"/>
</dbReference>
<organism evidence="2 3">
    <name type="scientific">Streptomyces synnematoformans</name>
    <dbReference type="NCBI Taxonomy" id="415721"/>
    <lineage>
        <taxon>Bacteria</taxon>
        <taxon>Bacillati</taxon>
        <taxon>Actinomycetota</taxon>
        <taxon>Actinomycetes</taxon>
        <taxon>Kitasatosporales</taxon>
        <taxon>Streptomycetaceae</taxon>
        <taxon>Streptomyces</taxon>
    </lineage>
</organism>
<evidence type="ECO:0000313" key="2">
    <source>
        <dbReference type="EMBL" id="GAA2133963.1"/>
    </source>
</evidence>
<proteinExistence type="predicted"/>
<dbReference type="EMBL" id="BAAAPF010000156">
    <property type="protein sequence ID" value="GAA2133963.1"/>
    <property type="molecule type" value="Genomic_DNA"/>
</dbReference>
<keyword evidence="3" id="KW-1185">Reference proteome</keyword>